<feature type="transmembrane region" description="Helical" evidence="9">
    <location>
        <begin position="328"/>
        <end position="348"/>
    </location>
</feature>
<keyword evidence="6 11" id="KW-0418">Kinase</keyword>
<evidence type="ECO:0000313" key="11">
    <source>
        <dbReference type="EMBL" id="AYQ75066.1"/>
    </source>
</evidence>
<evidence type="ECO:0000256" key="9">
    <source>
        <dbReference type="SAM" id="Phobius"/>
    </source>
</evidence>
<evidence type="ECO:0000256" key="2">
    <source>
        <dbReference type="ARBA" id="ARBA00012438"/>
    </source>
</evidence>
<keyword evidence="9" id="KW-0812">Transmembrane</keyword>
<proteinExistence type="predicted"/>
<keyword evidence="4" id="KW-0808">Transferase</keyword>
<gene>
    <name evidence="11" type="ORF">EAV92_22420</name>
</gene>
<dbReference type="InterPro" id="IPR050482">
    <property type="entry name" value="Sensor_HK_TwoCompSys"/>
</dbReference>
<feature type="transmembrane region" description="Helical" evidence="9">
    <location>
        <begin position="12"/>
        <end position="30"/>
    </location>
</feature>
<dbReference type="CDD" id="cd16917">
    <property type="entry name" value="HATPase_UhpB-NarQ-NarX-like"/>
    <property type="match status" value="1"/>
</dbReference>
<dbReference type="Gene3D" id="1.20.5.1930">
    <property type="match status" value="1"/>
</dbReference>
<feature type="transmembrane region" description="Helical" evidence="9">
    <location>
        <begin position="368"/>
        <end position="389"/>
    </location>
</feature>
<evidence type="ECO:0000256" key="4">
    <source>
        <dbReference type="ARBA" id="ARBA00022679"/>
    </source>
</evidence>
<dbReference type="KEGG" id="coh:EAV92_22420"/>
<accession>A0A3G3K3I4</accession>
<keyword evidence="9" id="KW-0472">Membrane</keyword>
<dbReference type="InterPro" id="IPR011712">
    <property type="entry name" value="Sig_transdc_His_kin_sub3_dim/P"/>
</dbReference>
<feature type="transmembrane region" description="Helical" evidence="9">
    <location>
        <begin position="270"/>
        <end position="288"/>
    </location>
</feature>
<dbReference type="Proteomes" id="UP000269097">
    <property type="component" value="Chromosome"/>
</dbReference>
<keyword evidence="7" id="KW-0067">ATP-binding</keyword>
<keyword evidence="5" id="KW-0547">Nucleotide-binding</keyword>
<evidence type="ECO:0000256" key="8">
    <source>
        <dbReference type="ARBA" id="ARBA00023012"/>
    </source>
</evidence>
<dbReference type="PANTHER" id="PTHR24421">
    <property type="entry name" value="NITRATE/NITRITE SENSOR PROTEIN NARX-RELATED"/>
    <property type="match status" value="1"/>
</dbReference>
<evidence type="ECO:0000256" key="3">
    <source>
        <dbReference type="ARBA" id="ARBA00022553"/>
    </source>
</evidence>
<name>A0A3G3K3I4_9BACL</name>
<dbReference type="EMBL" id="CP033433">
    <property type="protein sequence ID" value="AYQ75066.1"/>
    <property type="molecule type" value="Genomic_DNA"/>
</dbReference>
<keyword evidence="3" id="KW-0597">Phosphoprotein</keyword>
<dbReference type="EC" id="2.7.13.3" evidence="2"/>
<evidence type="ECO:0000256" key="6">
    <source>
        <dbReference type="ARBA" id="ARBA00022777"/>
    </source>
</evidence>
<dbReference type="AlphaFoldDB" id="A0A3G3K3I4"/>
<dbReference type="SUPFAM" id="SSF55874">
    <property type="entry name" value="ATPase domain of HSP90 chaperone/DNA topoisomerase II/histidine kinase"/>
    <property type="match status" value="1"/>
</dbReference>
<dbReference type="GO" id="GO:0005524">
    <property type="term" value="F:ATP binding"/>
    <property type="evidence" value="ECO:0007669"/>
    <property type="project" value="UniProtKB-KW"/>
</dbReference>
<keyword evidence="8" id="KW-0902">Two-component regulatory system</keyword>
<evidence type="ECO:0000256" key="7">
    <source>
        <dbReference type="ARBA" id="ARBA00022840"/>
    </source>
</evidence>
<keyword evidence="9" id="KW-1133">Transmembrane helix</keyword>
<evidence type="ECO:0000256" key="1">
    <source>
        <dbReference type="ARBA" id="ARBA00000085"/>
    </source>
</evidence>
<dbReference type="Pfam" id="PF07730">
    <property type="entry name" value="HisKA_3"/>
    <property type="match status" value="1"/>
</dbReference>
<protein>
    <recommendedName>
        <fullName evidence="2">histidine kinase</fullName>
        <ecNumber evidence="2">2.7.13.3</ecNumber>
    </recommendedName>
</protein>
<keyword evidence="12" id="KW-1185">Reference proteome</keyword>
<feature type="transmembrane region" description="Helical" evidence="9">
    <location>
        <begin position="238"/>
        <end position="258"/>
    </location>
</feature>
<organism evidence="11 12">
    <name type="scientific">Cohnella candidum</name>
    <dbReference type="NCBI Taxonomy" id="2674991"/>
    <lineage>
        <taxon>Bacteria</taxon>
        <taxon>Bacillati</taxon>
        <taxon>Bacillota</taxon>
        <taxon>Bacilli</taxon>
        <taxon>Bacillales</taxon>
        <taxon>Paenibacillaceae</taxon>
        <taxon>Cohnella</taxon>
    </lineage>
</organism>
<comment type="catalytic activity">
    <reaction evidence="1">
        <text>ATP + protein L-histidine = ADP + protein N-phospho-L-histidine.</text>
        <dbReference type="EC" id="2.7.13.3"/>
    </reaction>
</comment>
<dbReference type="InterPro" id="IPR036890">
    <property type="entry name" value="HATPase_C_sf"/>
</dbReference>
<evidence type="ECO:0000256" key="5">
    <source>
        <dbReference type="ARBA" id="ARBA00022741"/>
    </source>
</evidence>
<dbReference type="RefSeq" id="WP_123043146.1">
    <property type="nucleotide sequence ID" value="NZ_CP033433.1"/>
</dbReference>
<dbReference type="GO" id="GO:0016020">
    <property type="term" value="C:membrane"/>
    <property type="evidence" value="ECO:0007669"/>
    <property type="project" value="InterPro"/>
</dbReference>
<evidence type="ECO:0000259" key="10">
    <source>
        <dbReference type="Pfam" id="PF07730"/>
    </source>
</evidence>
<feature type="domain" description="Signal transduction histidine kinase subgroup 3 dimerisation and phosphoacceptor" evidence="10">
    <location>
        <begin position="450"/>
        <end position="513"/>
    </location>
</feature>
<feature type="transmembrane region" description="Helical" evidence="9">
    <location>
        <begin position="179"/>
        <end position="200"/>
    </location>
</feature>
<dbReference type="Gene3D" id="3.30.565.10">
    <property type="entry name" value="Histidine kinase-like ATPase, C-terminal domain"/>
    <property type="match status" value="1"/>
</dbReference>
<dbReference type="GO" id="GO:0000155">
    <property type="term" value="F:phosphorelay sensor kinase activity"/>
    <property type="evidence" value="ECO:0007669"/>
    <property type="project" value="InterPro"/>
</dbReference>
<evidence type="ECO:0000313" key="12">
    <source>
        <dbReference type="Proteomes" id="UP000269097"/>
    </source>
</evidence>
<feature type="transmembrane region" description="Helical" evidence="9">
    <location>
        <begin position="207"/>
        <end position="226"/>
    </location>
</feature>
<dbReference type="PANTHER" id="PTHR24421:SF10">
    <property type="entry name" value="NITRATE_NITRITE SENSOR PROTEIN NARQ"/>
    <property type="match status" value="1"/>
</dbReference>
<feature type="transmembrane region" description="Helical" evidence="9">
    <location>
        <begin position="294"/>
        <end position="316"/>
    </location>
</feature>
<reference evidence="11 12" key="1">
    <citation type="submission" date="2018-10" db="EMBL/GenBank/DDBJ databases">
        <title>Genome Sequence of Cohnella sp.</title>
        <authorList>
            <person name="Srinivasan S."/>
            <person name="Kim M.K."/>
        </authorList>
    </citation>
    <scope>NUCLEOTIDE SEQUENCE [LARGE SCALE GENOMIC DNA]</scope>
    <source>
        <strain evidence="11 12">18JY8-7</strain>
    </source>
</reference>
<dbReference type="GO" id="GO:0046983">
    <property type="term" value="F:protein dimerization activity"/>
    <property type="evidence" value="ECO:0007669"/>
    <property type="project" value="InterPro"/>
</dbReference>
<sequence length="650" mass="74029">MSRSSWRHHLPLFRTMGLLVSLLALIGWGLSTLELGYEGRNPDRSAWQWAPASSFEDAAPPSSGWIPFESEPDIHNDTRYFWLRLPLPADAPRDPALWIFNAVSIRVFDGNRLLYDYDPGRQGQRINLFTHWNLVPLPTPLPSEVYVLADNRGASRPAPWIQTVSKGDLYIELLRKDSYSFVLSALFLFTAFTALGLYIVRRDRLQLYFSLLSFCGFYSSLVRNYLLQVYWDQPWLAYMDFAVFPLGVYALVSIMGEVFPSTGVKIMRRLRQVLLGYTALTLAGGLFFRPSLYGWLISYPLLAVFLGTAGIIFWQLRIAYRERQGPDSVWMLSGFIVVAFFSLIHVFKTYLPSVFELAAREAPGLNRFPFDLVSVGLFLFLLCLIRVILYRFGVMNERLQHTGEFLEESVRARTSELEERTRQLRESSTRLAQSTRETAETIASTMVLEERNRITGNIHDTVGHALTATIIQLEAAKRLLDRDPRLALDKLTASQGLIRRGLEEIRQSVRLLKDDFSRYDLTDAMIGLIGETEQTTDAEFDVKMEPLPDTLTTLQKRVLYQALQEGITNALRHGGSTRFVFTLTVENPIVFFRLESNGRTYEPSSFGFGLKAMSDRVSELGGVMSIEPGHPGCVLLLSLPYREPRHQELV</sequence>